<gene>
    <name evidence="2" type="ORF">BCR44DRAFT_1432396</name>
</gene>
<reference evidence="2 3" key="1">
    <citation type="submission" date="2016-07" db="EMBL/GenBank/DDBJ databases">
        <title>Pervasive Adenine N6-methylation of Active Genes in Fungi.</title>
        <authorList>
            <consortium name="DOE Joint Genome Institute"/>
            <person name="Mondo S.J."/>
            <person name="Dannebaum R.O."/>
            <person name="Kuo R.C."/>
            <person name="Labutti K."/>
            <person name="Haridas S."/>
            <person name="Kuo A."/>
            <person name="Salamov A."/>
            <person name="Ahrendt S.R."/>
            <person name="Lipzen A."/>
            <person name="Sullivan W."/>
            <person name="Andreopoulos W.B."/>
            <person name="Clum A."/>
            <person name="Lindquist E."/>
            <person name="Daum C."/>
            <person name="Ramamoorthy G.K."/>
            <person name="Gryganskyi A."/>
            <person name="Culley D."/>
            <person name="Magnuson J.K."/>
            <person name="James T.Y."/>
            <person name="O'Malley M.A."/>
            <person name="Stajich J.E."/>
            <person name="Spatafora J.W."/>
            <person name="Visel A."/>
            <person name="Grigoriev I.V."/>
        </authorList>
    </citation>
    <scope>NUCLEOTIDE SEQUENCE [LARGE SCALE GENOMIC DNA]</scope>
    <source>
        <strain evidence="2 3">PL171</strain>
    </source>
</reference>
<evidence type="ECO:0008006" key="4">
    <source>
        <dbReference type="Google" id="ProtNLM"/>
    </source>
</evidence>
<organism evidence="2 3">
    <name type="scientific">Catenaria anguillulae PL171</name>
    <dbReference type="NCBI Taxonomy" id="765915"/>
    <lineage>
        <taxon>Eukaryota</taxon>
        <taxon>Fungi</taxon>
        <taxon>Fungi incertae sedis</taxon>
        <taxon>Blastocladiomycota</taxon>
        <taxon>Blastocladiomycetes</taxon>
        <taxon>Blastocladiales</taxon>
        <taxon>Catenariaceae</taxon>
        <taxon>Catenaria</taxon>
    </lineage>
</organism>
<comment type="caution">
    <text evidence="2">The sequence shown here is derived from an EMBL/GenBank/DDBJ whole genome shotgun (WGS) entry which is preliminary data.</text>
</comment>
<proteinExistence type="predicted"/>
<evidence type="ECO:0000256" key="1">
    <source>
        <dbReference type="SAM" id="MobiDB-lite"/>
    </source>
</evidence>
<feature type="region of interest" description="Disordered" evidence="1">
    <location>
        <begin position="50"/>
        <end position="80"/>
    </location>
</feature>
<accession>A0A1Y2HSJ0</accession>
<evidence type="ECO:0000313" key="2">
    <source>
        <dbReference type="EMBL" id="ORZ36683.1"/>
    </source>
</evidence>
<name>A0A1Y2HSJ0_9FUNG</name>
<dbReference type="EMBL" id="MCFL01000016">
    <property type="protein sequence ID" value="ORZ36683.1"/>
    <property type="molecule type" value="Genomic_DNA"/>
</dbReference>
<feature type="compositionally biased region" description="Polar residues" evidence="1">
    <location>
        <begin position="50"/>
        <end position="72"/>
    </location>
</feature>
<evidence type="ECO:0000313" key="3">
    <source>
        <dbReference type="Proteomes" id="UP000193411"/>
    </source>
</evidence>
<sequence length="488" mass="53380">MLHSARCAMAAVRARVCPGSSSMAVVATALPSLPRVSLAATLVPRIAHSASTASADPPVTSFSDPPSTTTGQPGPAQKLDPPEISIARMLHHAHRRQPRQAIAIYTQLVASGRQQQDQLLTPADLLVLINAIRQRQASQSDVHALVAILDHLERLAPGSSPVPAMELAVVRAAQCNMPDVVFTQFAKLEQACANPGQLRLPAVAALLNTHRKLGNLEQVHQLAAKYQSSVAPTAPWVFHRIRLDAEAARKDDPELGLANARRLFAEYIANEPQPAALAKAFARMALIELDKGHMDQATQIMTEFAQRKVDPTASTCHAQLRLSLLANPKDIDTALGYWRHELKLARKAGQAGLSTELVLQAMLDAGKTDLAVMGVLSEYSAACRANIGFARVKYSPYAVVVRHWLKHASNSDKESLISKIESVWMQIPGTPFLHDYAVEMMCRAWMALGEEHRAKTFVQECEKRGYVPREGTGWSVQRVEKEVRSKME</sequence>
<protein>
    <recommendedName>
        <fullName evidence="4">Pentacotripeptide-repeat region of PRORP domain-containing protein</fullName>
    </recommendedName>
</protein>
<dbReference type="AlphaFoldDB" id="A0A1Y2HSJ0"/>
<dbReference type="OrthoDB" id="5566202at2759"/>
<keyword evidence="3" id="KW-1185">Reference proteome</keyword>
<dbReference type="Proteomes" id="UP000193411">
    <property type="component" value="Unassembled WGS sequence"/>
</dbReference>